<accession>A0A8J2ZAH1</accession>
<dbReference type="RefSeq" id="WP_188899474.1">
    <property type="nucleotide sequence ID" value="NZ_BMKS01000004.1"/>
</dbReference>
<name>A0A8J2ZAH1_9PROT</name>
<dbReference type="InterPro" id="IPR036102">
    <property type="entry name" value="OsmC/Ohrsf"/>
</dbReference>
<dbReference type="InterPro" id="IPR015946">
    <property type="entry name" value="KH_dom-like_a/b"/>
</dbReference>
<dbReference type="Gene3D" id="3.30.300.20">
    <property type="match status" value="1"/>
</dbReference>
<dbReference type="InterPro" id="IPR052924">
    <property type="entry name" value="OsmC/Ohr_hydroprdx_reductase"/>
</dbReference>
<reference evidence="1 2" key="1">
    <citation type="journal article" date="2014" name="Int. J. Syst. Evol. Microbiol.">
        <title>Complete genome sequence of Corynebacterium casei LMG S-19264T (=DSM 44701T), isolated from a smear-ripened cheese.</title>
        <authorList>
            <consortium name="US DOE Joint Genome Institute (JGI-PGF)"/>
            <person name="Walter F."/>
            <person name="Albersmeier A."/>
            <person name="Kalinowski J."/>
            <person name="Ruckert C."/>
        </authorList>
    </citation>
    <scope>NUCLEOTIDE SEQUENCE [LARGE SCALE GENOMIC DNA]</scope>
    <source>
        <strain evidence="1 2">CGMCC 1.16330</strain>
    </source>
</reference>
<dbReference type="PANTHER" id="PTHR35368">
    <property type="entry name" value="HYDROPEROXIDE REDUCTASE"/>
    <property type="match status" value="1"/>
</dbReference>
<dbReference type="PANTHER" id="PTHR35368:SF1">
    <property type="entry name" value="HYDROPEROXIDE REDUCTASE"/>
    <property type="match status" value="1"/>
</dbReference>
<dbReference type="EMBL" id="BMKS01000004">
    <property type="protein sequence ID" value="GGG28655.1"/>
    <property type="molecule type" value="Genomic_DNA"/>
</dbReference>
<keyword evidence="2" id="KW-1185">Reference proteome</keyword>
<dbReference type="AlphaFoldDB" id="A0A8J2ZAH1"/>
<dbReference type="InterPro" id="IPR003718">
    <property type="entry name" value="OsmC/Ohr_fam"/>
</dbReference>
<organism evidence="1 2">
    <name type="scientific">Caldovatus sediminis</name>
    <dbReference type="NCBI Taxonomy" id="2041189"/>
    <lineage>
        <taxon>Bacteria</taxon>
        <taxon>Pseudomonadati</taxon>
        <taxon>Pseudomonadota</taxon>
        <taxon>Alphaproteobacteria</taxon>
        <taxon>Acetobacterales</taxon>
        <taxon>Roseomonadaceae</taxon>
        <taxon>Caldovatus</taxon>
    </lineage>
</organism>
<sequence length="194" mass="20074">MNMRTAAPKRTPVPLNGVDTPALFATIGVVAGQPELAKFQFRAQGKWMGGTHTQTTMSGFAGAGGEHSHKMAFTADGDHPAVLCGADNGPTPVEWLLHALATCLTAGIGNIAAARGVKLDEVTCTLEGDIDLQGILGLSDKVRNGYQGIRAKFDIKGDAPPETLAAIVRQSQARSAVFDVLTNGVPVSIAVNAG</sequence>
<comment type="caution">
    <text evidence="1">The sequence shown here is derived from an EMBL/GenBank/DDBJ whole genome shotgun (WGS) entry which is preliminary data.</text>
</comment>
<dbReference type="SUPFAM" id="SSF82784">
    <property type="entry name" value="OsmC-like"/>
    <property type="match status" value="1"/>
</dbReference>
<evidence type="ECO:0000313" key="2">
    <source>
        <dbReference type="Proteomes" id="UP000597507"/>
    </source>
</evidence>
<dbReference type="Proteomes" id="UP000597507">
    <property type="component" value="Unassembled WGS sequence"/>
</dbReference>
<evidence type="ECO:0000313" key="1">
    <source>
        <dbReference type="EMBL" id="GGG28655.1"/>
    </source>
</evidence>
<protein>
    <submittedName>
        <fullName evidence="1">Osmotically inducible protein C</fullName>
    </submittedName>
</protein>
<dbReference type="Pfam" id="PF02566">
    <property type="entry name" value="OsmC"/>
    <property type="match status" value="1"/>
</dbReference>
<gene>
    <name evidence="1" type="ORF">GCM10010964_15720</name>
</gene>
<proteinExistence type="predicted"/>